<dbReference type="Gene3D" id="2.180.10.10">
    <property type="entry name" value="RHS repeat-associated core"/>
    <property type="match status" value="1"/>
</dbReference>
<dbReference type="Proteomes" id="UP000596329">
    <property type="component" value="Chromosome"/>
</dbReference>
<evidence type="ECO:0000256" key="1">
    <source>
        <dbReference type="SAM" id="SignalP"/>
    </source>
</evidence>
<feature type="signal peptide" evidence="1">
    <location>
        <begin position="1"/>
        <end position="19"/>
    </location>
</feature>
<evidence type="ECO:0000313" key="3">
    <source>
        <dbReference type="Proteomes" id="UP000596329"/>
    </source>
</evidence>
<sequence>MRKIYYLLIFIFSFSVLSAQEKLTKEEKARREKNIQAGNPFAKYGYKAKVATLSKGKYLEFHDLDSIVTIGTSRWHVDNKKIVGDIVIDSLNVDAQPIGDAPGMWMSPDPLSEEFPSYSPYTFCFNNPMKFVDPDGRAPLPYNDDIITKVSNKRGDAHYVQRDVSMRMTLTVVNTNGADLSKTMFNKASGSVQLTAMTGSAQKDFRGNDIYASDNLKNVSVDYKVVSSLKDVGKNDHVMMLVNDIPKTAATKGVDPAGLATEGGRVSAVEIGTLKNGTFNQTAQHEIGHTLGLEHKSGGLMSPTFIRGASSVSATERGNILYNQVGPLQGNGTYIQSQNSSNYSTRIQTQVNNFISDNKIKQ</sequence>
<dbReference type="SUPFAM" id="SSF55486">
    <property type="entry name" value="Metalloproteases ('zincins'), catalytic domain"/>
    <property type="match status" value="1"/>
</dbReference>
<dbReference type="RefSeq" id="WP_071957977.1">
    <property type="nucleotide sequence ID" value="NZ_CP059075.1"/>
</dbReference>
<dbReference type="EMBL" id="CP059075">
    <property type="protein sequence ID" value="QRE04808.1"/>
    <property type="molecule type" value="Genomic_DNA"/>
</dbReference>
<evidence type="ECO:0000313" key="2">
    <source>
        <dbReference type="EMBL" id="QRE04808.1"/>
    </source>
</evidence>
<accession>A0A7U2NH55</accession>
<keyword evidence="1" id="KW-0732">Signal</keyword>
<name>A0A7U2NH55_FLAPS</name>
<evidence type="ECO:0008006" key="4">
    <source>
        <dbReference type="Google" id="ProtNLM"/>
    </source>
</evidence>
<dbReference type="GO" id="GO:0008237">
    <property type="term" value="F:metallopeptidase activity"/>
    <property type="evidence" value="ECO:0007669"/>
    <property type="project" value="InterPro"/>
</dbReference>
<reference evidence="2 3" key="1">
    <citation type="submission" date="2020-07" db="EMBL/GenBank/DDBJ databases">
        <title>Genomic characterization of Flavobacterium psychrophilum strains.</title>
        <authorList>
            <person name="Castillo D."/>
            <person name="Jorgensen J."/>
            <person name="Middelboe M."/>
        </authorList>
    </citation>
    <scope>NUCLEOTIDE SEQUENCE [LARGE SCALE GENOMIC DNA]</scope>
    <source>
        <strain evidence="2 3">FPS-R7</strain>
    </source>
</reference>
<organism evidence="2 3">
    <name type="scientific">Flavobacterium psychrophilum</name>
    <dbReference type="NCBI Taxonomy" id="96345"/>
    <lineage>
        <taxon>Bacteria</taxon>
        <taxon>Pseudomonadati</taxon>
        <taxon>Bacteroidota</taxon>
        <taxon>Flavobacteriia</taxon>
        <taxon>Flavobacteriales</taxon>
        <taxon>Flavobacteriaceae</taxon>
        <taxon>Flavobacterium</taxon>
    </lineage>
</organism>
<protein>
    <recommendedName>
        <fullName evidence="4">RHS repeat-associated core domain-containing protein</fullName>
    </recommendedName>
</protein>
<feature type="chain" id="PRO_5030992003" description="RHS repeat-associated core domain-containing protein" evidence="1">
    <location>
        <begin position="20"/>
        <end position="362"/>
    </location>
</feature>
<dbReference type="Gene3D" id="3.40.390.10">
    <property type="entry name" value="Collagenase (Catalytic Domain)"/>
    <property type="match status" value="1"/>
</dbReference>
<gene>
    <name evidence="2" type="ORF">H0H26_04245</name>
</gene>
<dbReference type="InterPro" id="IPR024079">
    <property type="entry name" value="MetalloPept_cat_dom_sf"/>
</dbReference>
<dbReference type="AlphaFoldDB" id="A0A7U2NH55"/>
<proteinExistence type="predicted"/>